<organism evidence="2 3">
    <name type="scientific">Galerina marginata (strain CBS 339.88)</name>
    <dbReference type="NCBI Taxonomy" id="685588"/>
    <lineage>
        <taxon>Eukaryota</taxon>
        <taxon>Fungi</taxon>
        <taxon>Dikarya</taxon>
        <taxon>Basidiomycota</taxon>
        <taxon>Agaricomycotina</taxon>
        <taxon>Agaricomycetes</taxon>
        <taxon>Agaricomycetidae</taxon>
        <taxon>Agaricales</taxon>
        <taxon>Agaricineae</taxon>
        <taxon>Strophariaceae</taxon>
        <taxon>Galerina</taxon>
    </lineage>
</organism>
<feature type="region of interest" description="Disordered" evidence="1">
    <location>
        <begin position="1"/>
        <end position="30"/>
    </location>
</feature>
<dbReference type="STRING" id="685588.A0A067SXW4"/>
<evidence type="ECO:0000313" key="2">
    <source>
        <dbReference type="EMBL" id="KDR72509.1"/>
    </source>
</evidence>
<evidence type="ECO:0000256" key="1">
    <source>
        <dbReference type="SAM" id="MobiDB-lite"/>
    </source>
</evidence>
<dbReference type="Proteomes" id="UP000027222">
    <property type="component" value="Unassembled WGS sequence"/>
</dbReference>
<reference evidence="3" key="1">
    <citation type="journal article" date="2014" name="Proc. Natl. Acad. Sci. U.S.A.">
        <title>Extensive sampling of basidiomycete genomes demonstrates inadequacy of the white-rot/brown-rot paradigm for wood decay fungi.</title>
        <authorList>
            <person name="Riley R."/>
            <person name="Salamov A.A."/>
            <person name="Brown D.W."/>
            <person name="Nagy L.G."/>
            <person name="Floudas D."/>
            <person name="Held B.W."/>
            <person name="Levasseur A."/>
            <person name="Lombard V."/>
            <person name="Morin E."/>
            <person name="Otillar R."/>
            <person name="Lindquist E.A."/>
            <person name="Sun H."/>
            <person name="LaButti K.M."/>
            <person name="Schmutz J."/>
            <person name="Jabbour D."/>
            <person name="Luo H."/>
            <person name="Baker S.E."/>
            <person name="Pisabarro A.G."/>
            <person name="Walton J.D."/>
            <person name="Blanchette R.A."/>
            <person name="Henrissat B."/>
            <person name="Martin F."/>
            <person name="Cullen D."/>
            <person name="Hibbett D.S."/>
            <person name="Grigoriev I.V."/>
        </authorList>
    </citation>
    <scope>NUCLEOTIDE SEQUENCE [LARGE SCALE GENOMIC DNA]</scope>
    <source>
        <strain evidence="3">CBS 339.88</strain>
    </source>
</reference>
<dbReference type="AlphaFoldDB" id="A0A067SXW4"/>
<keyword evidence="3" id="KW-1185">Reference proteome</keyword>
<proteinExistence type="predicted"/>
<evidence type="ECO:0008006" key="4">
    <source>
        <dbReference type="Google" id="ProtNLM"/>
    </source>
</evidence>
<dbReference type="EMBL" id="KL142388">
    <property type="protein sequence ID" value="KDR72509.1"/>
    <property type="molecule type" value="Genomic_DNA"/>
</dbReference>
<sequence>MADNMRHIRSITETSETEHQRTHTGPPGVQFVEQPQSPIFRLPFEMLQEIFIETLEIYSDGDHFHQLKYSSPSWAISQVCQLWRNTALCTSTLWRRLPTVNLEKPYSRMAAYLEFLSETLKRSGATSINVYVYGCPRRYPSHPALDILTRQSARWQKLELIAPHAILRHFEKVKGRLMSLQTLSLSLSFYGPESYISDIFKIAPKLENVFLDGPIFFRLPTAILHCSTGPGYTSQTNQAPTSFSPLRKLELRKFKGRVGPIGEIFPSLTSLKVEYANPSHGLLFLDSLTLPAVEILEVKTCEFEADLPNRVLSMVRRSESPCLLQILSLECCGIYSPGQVATLLRSTPLLYELTITLPGPQDILALAHNTDDHPLVPLLKKCTFRSPFRSIDSDETISALELLVAYRGDKDGLGYKTGTGRPSVPLAGTDVARLDSLCISFRRRTRAVFLEWNQCQLEGWTESDISKQLREAVGLLRTLLPEIKNQRIPRTRKRDFKWKDKVWSALDCIEDLKVANASDIFVESILLVIFGPEAYDSLYRITIFSKDGDAKHIFSRIARRILDKWDSVLEDSLKNMHWVVRRDTLMYLSKGDALWSKESAANILYLHNHR</sequence>
<gene>
    <name evidence="2" type="ORF">GALMADRAFT_213070</name>
</gene>
<dbReference type="HOGENOM" id="CLU_023633_0_0_1"/>
<evidence type="ECO:0000313" key="3">
    <source>
        <dbReference type="Proteomes" id="UP000027222"/>
    </source>
</evidence>
<name>A0A067SXW4_GALM3</name>
<protein>
    <recommendedName>
        <fullName evidence="4">F-box domain-containing protein</fullName>
    </recommendedName>
</protein>
<accession>A0A067SXW4</accession>
<dbReference type="OrthoDB" id="2269034at2759"/>